<name>A0A9P8LCX7_9PEZI</name>
<dbReference type="FunFam" id="1.20.920.10:FF:000083">
    <property type="entry name" value="WGS project CABT00000000 data, contig 2.8"/>
    <property type="match status" value="1"/>
</dbReference>
<keyword evidence="2" id="KW-0677">Repeat</keyword>
<sequence>MESKRKLTASMSPEVEERARKRKKLPVSDDASMHEGSAWWFEESAGVEESNELRGRLETSGRQRPGASERPLKTETAFHPPSIFHHNGLFDEKLTHREYPTLSTLEGDFKRLISNAKAYNSKTSEVFSDAEKVRKMLSDFMRKNNPAYANPNHVTHPTAMPEKPTKAERGVDPDGAIEADGGRGKRRIASARPSNRKSAVNGEIAVPTVVEKNTKGSSKPNGFEGKTFQDAQKIILAEMMSLKDSEGQEVSYPFINLPSRKLVDYYAIIKHPVSLRGLEKLVRGIQGRNEATGVSVFKNWKDFEDEVSYIWRNARQYNEDGSEITELAGQLEAFFKRRLVDAKKAVPEPAHLNGDSTGPQRIRLKVPPEPAQPKITLRVGTQKARSPDDASPAGSSSITADHGALQRQSHAHGVDGQNGAPLRPRNPFGSSQSSSGSAPIPTLGQLGNQGARSVSSSATSPTPSAPGIKSEGRAEQSPSLAGASFANGAGDSITVRRGSQGSNPGTSLNASTSSMPPPSSLGPRLPSDSPAPLLGTANQHPHTNALALDSRWRHPGKGSTIFDLFNGMTLTLQVDASDALISNLKLCTHPGLKLPSPFRLDIPPSQTSTQQSITINLPSTHYFLQVVPTIAPGVSNRQSRLIATHAGQRLNPVPQLPGQTDLRRPLYEVRLSVGVNKIEVEMVAGPARGAQKVGGGQDVDFEKFTVFANLMRP</sequence>
<dbReference type="PANTHER" id="PTHR16062:SF19">
    <property type="entry name" value="PROTEIN POLYBROMO-1"/>
    <property type="match status" value="1"/>
</dbReference>
<dbReference type="SUPFAM" id="SSF47370">
    <property type="entry name" value="Bromodomain"/>
    <property type="match status" value="2"/>
</dbReference>
<organism evidence="11 12">
    <name type="scientific">Trichoglossum hirsutum</name>
    <dbReference type="NCBI Taxonomy" id="265104"/>
    <lineage>
        <taxon>Eukaryota</taxon>
        <taxon>Fungi</taxon>
        <taxon>Dikarya</taxon>
        <taxon>Ascomycota</taxon>
        <taxon>Pezizomycotina</taxon>
        <taxon>Geoglossomycetes</taxon>
        <taxon>Geoglossales</taxon>
        <taxon>Geoglossaceae</taxon>
        <taxon>Trichoglossum</taxon>
    </lineage>
</organism>
<gene>
    <name evidence="11" type="ORF">GP486_003504</name>
</gene>
<keyword evidence="5 8" id="KW-0103">Bromodomain</keyword>
<dbReference type="Proteomes" id="UP000750711">
    <property type="component" value="Unassembled WGS sequence"/>
</dbReference>
<feature type="compositionally biased region" description="Basic and acidic residues" evidence="9">
    <location>
        <begin position="163"/>
        <end position="172"/>
    </location>
</feature>
<dbReference type="Pfam" id="PF22994">
    <property type="entry name" value="RSC4_Ig_like"/>
    <property type="match status" value="1"/>
</dbReference>
<protein>
    <recommendedName>
        <fullName evidence="10">Bromo domain-containing protein</fullName>
    </recommendedName>
</protein>
<dbReference type="InterPro" id="IPR001487">
    <property type="entry name" value="Bromodomain"/>
</dbReference>
<keyword evidence="6" id="KW-0804">Transcription</keyword>
<evidence type="ECO:0000313" key="11">
    <source>
        <dbReference type="EMBL" id="KAH0559974.1"/>
    </source>
</evidence>
<comment type="subcellular location">
    <subcellularLocation>
        <location evidence="1">Nucleus</location>
    </subcellularLocation>
</comment>
<evidence type="ECO:0000256" key="2">
    <source>
        <dbReference type="ARBA" id="ARBA00022737"/>
    </source>
</evidence>
<evidence type="ECO:0000256" key="7">
    <source>
        <dbReference type="ARBA" id="ARBA00023242"/>
    </source>
</evidence>
<dbReference type="PROSITE" id="PS50014">
    <property type="entry name" value="BROMODOMAIN_2"/>
    <property type="match status" value="1"/>
</dbReference>
<feature type="region of interest" description="Disordered" evidence="9">
    <location>
        <begin position="146"/>
        <end position="200"/>
    </location>
</feature>
<proteinExistence type="predicted"/>
<dbReference type="GO" id="GO:0003682">
    <property type="term" value="F:chromatin binding"/>
    <property type="evidence" value="ECO:0007669"/>
    <property type="project" value="TreeGrafter"/>
</dbReference>
<dbReference type="Gene3D" id="1.20.920.10">
    <property type="entry name" value="Bromodomain-like"/>
    <property type="match status" value="2"/>
</dbReference>
<dbReference type="InterPro" id="IPR054551">
    <property type="entry name" value="RSC4_Ig-like"/>
</dbReference>
<keyword evidence="12" id="KW-1185">Reference proteome</keyword>
<dbReference type="Pfam" id="PF00439">
    <property type="entry name" value="Bromodomain"/>
    <property type="match status" value="2"/>
</dbReference>
<evidence type="ECO:0000256" key="8">
    <source>
        <dbReference type="PROSITE-ProRule" id="PRU00035"/>
    </source>
</evidence>
<feature type="compositionally biased region" description="Low complexity" evidence="9">
    <location>
        <begin position="521"/>
        <end position="530"/>
    </location>
</feature>
<dbReference type="InterPro" id="IPR037382">
    <property type="entry name" value="Rsc/polybromo"/>
</dbReference>
<evidence type="ECO:0000313" key="12">
    <source>
        <dbReference type="Proteomes" id="UP000750711"/>
    </source>
</evidence>
<dbReference type="GO" id="GO:0006338">
    <property type="term" value="P:chromatin remodeling"/>
    <property type="evidence" value="ECO:0007669"/>
    <property type="project" value="InterPro"/>
</dbReference>
<dbReference type="PANTHER" id="PTHR16062">
    <property type="entry name" value="SWI/SNF-RELATED"/>
    <property type="match status" value="1"/>
</dbReference>
<dbReference type="AlphaFoldDB" id="A0A9P8LCX7"/>
<feature type="domain" description="Bromo" evidence="10">
    <location>
        <begin position="246"/>
        <end position="325"/>
    </location>
</feature>
<dbReference type="GO" id="GO:0016586">
    <property type="term" value="C:RSC-type complex"/>
    <property type="evidence" value="ECO:0007669"/>
    <property type="project" value="InterPro"/>
</dbReference>
<evidence type="ECO:0000256" key="6">
    <source>
        <dbReference type="ARBA" id="ARBA00023163"/>
    </source>
</evidence>
<keyword evidence="3" id="KW-0156">Chromatin regulator</keyword>
<dbReference type="EMBL" id="JAGHQM010000476">
    <property type="protein sequence ID" value="KAH0559974.1"/>
    <property type="molecule type" value="Genomic_DNA"/>
</dbReference>
<evidence type="ECO:0000259" key="10">
    <source>
        <dbReference type="PROSITE" id="PS50014"/>
    </source>
</evidence>
<dbReference type="CDD" id="cd04369">
    <property type="entry name" value="Bromodomain"/>
    <property type="match status" value="2"/>
</dbReference>
<feature type="compositionally biased region" description="Polar residues" evidence="9">
    <location>
        <begin position="445"/>
        <end position="454"/>
    </location>
</feature>
<comment type="caution">
    <text evidence="11">The sequence shown here is derived from an EMBL/GenBank/DDBJ whole genome shotgun (WGS) entry which is preliminary data.</text>
</comment>
<dbReference type="SMART" id="SM00297">
    <property type="entry name" value="BROMO"/>
    <property type="match status" value="1"/>
</dbReference>
<evidence type="ECO:0000256" key="4">
    <source>
        <dbReference type="ARBA" id="ARBA00023015"/>
    </source>
</evidence>
<reference evidence="11" key="1">
    <citation type="submission" date="2021-03" db="EMBL/GenBank/DDBJ databases">
        <title>Comparative genomics and phylogenomic investigation of the class Geoglossomycetes provide insights into ecological specialization and systematics.</title>
        <authorList>
            <person name="Melie T."/>
            <person name="Pirro S."/>
            <person name="Miller A.N."/>
            <person name="Quandt A."/>
        </authorList>
    </citation>
    <scope>NUCLEOTIDE SEQUENCE</scope>
    <source>
        <strain evidence="11">CAQ_001_2017</strain>
    </source>
</reference>
<dbReference type="InterPro" id="IPR036427">
    <property type="entry name" value="Bromodomain-like_sf"/>
</dbReference>
<feature type="region of interest" description="Disordered" evidence="9">
    <location>
        <begin position="346"/>
        <end position="539"/>
    </location>
</feature>
<evidence type="ECO:0000256" key="1">
    <source>
        <dbReference type="ARBA" id="ARBA00004123"/>
    </source>
</evidence>
<dbReference type="GO" id="GO:0006368">
    <property type="term" value="P:transcription elongation by RNA polymerase II"/>
    <property type="evidence" value="ECO:0007669"/>
    <property type="project" value="TreeGrafter"/>
</dbReference>
<feature type="compositionally biased region" description="Low complexity" evidence="9">
    <location>
        <begin position="455"/>
        <end position="466"/>
    </location>
</feature>
<evidence type="ECO:0000256" key="9">
    <source>
        <dbReference type="SAM" id="MobiDB-lite"/>
    </source>
</evidence>
<evidence type="ECO:0000256" key="3">
    <source>
        <dbReference type="ARBA" id="ARBA00022853"/>
    </source>
</evidence>
<keyword evidence="7" id="KW-0539">Nucleus</keyword>
<feature type="compositionally biased region" description="Basic and acidic residues" evidence="9">
    <location>
        <begin position="51"/>
        <end position="61"/>
    </location>
</feature>
<feature type="compositionally biased region" description="Polar residues" evidence="9">
    <location>
        <begin position="497"/>
        <end position="510"/>
    </location>
</feature>
<accession>A0A9P8LCX7</accession>
<evidence type="ECO:0000256" key="5">
    <source>
        <dbReference type="ARBA" id="ARBA00023117"/>
    </source>
</evidence>
<feature type="region of interest" description="Disordered" evidence="9">
    <location>
        <begin position="1"/>
        <end position="84"/>
    </location>
</feature>
<keyword evidence="4" id="KW-0805">Transcription regulation</keyword>